<comment type="subcellular location">
    <subcellularLocation>
        <location evidence="1">Cell membrane</location>
        <topology evidence="1">Single-pass type I membrane protein</topology>
    </subcellularLocation>
</comment>
<evidence type="ECO:0000256" key="13">
    <source>
        <dbReference type="ARBA" id="ARBA00022821"/>
    </source>
</evidence>
<comment type="function">
    <text evidence="19">Involved in resistance response to the pathogenic oomycetes Phytophthora infestans and Phytophthora capsici.</text>
</comment>
<keyword evidence="11 22" id="KW-0547">Nucleotide-binding</keyword>
<feature type="domain" description="Protein kinase" evidence="25">
    <location>
        <begin position="340"/>
        <end position="620"/>
    </location>
</feature>
<evidence type="ECO:0000256" key="15">
    <source>
        <dbReference type="ARBA" id="ARBA00022989"/>
    </source>
</evidence>
<gene>
    <name evidence="26" type="ORF">Syun_004343</name>
</gene>
<dbReference type="InterPro" id="IPR017441">
    <property type="entry name" value="Protein_kinase_ATP_BS"/>
</dbReference>
<dbReference type="CDD" id="cd06899">
    <property type="entry name" value="lectin_legume_LecRK_Arcelin_ConA"/>
    <property type="match status" value="1"/>
</dbReference>
<dbReference type="EMBL" id="JBBNAF010000002">
    <property type="protein sequence ID" value="KAK9163441.1"/>
    <property type="molecule type" value="Genomic_DNA"/>
</dbReference>
<evidence type="ECO:0000256" key="1">
    <source>
        <dbReference type="ARBA" id="ARBA00004251"/>
    </source>
</evidence>
<comment type="function">
    <text evidence="20">Promotes hydrogen peroxide H(2)O(2) production and cell death.</text>
</comment>
<dbReference type="FunFam" id="1.10.510.10:FF:000240">
    <property type="entry name" value="Lectin-domain containing receptor kinase A4.3"/>
    <property type="match status" value="1"/>
</dbReference>
<feature type="signal peptide" evidence="24">
    <location>
        <begin position="1"/>
        <end position="22"/>
    </location>
</feature>
<evidence type="ECO:0000256" key="7">
    <source>
        <dbReference type="ARBA" id="ARBA00022679"/>
    </source>
</evidence>
<dbReference type="PROSITE" id="PS00108">
    <property type="entry name" value="PROTEIN_KINASE_ST"/>
    <property type="match status" value="1"/>
</dbReference>
<dbReference type="FunFam" id="3.30.200.20:FF:000168">
    <property type="entry name" value="L-type lectin-domain containing receptor kinase IX.1"/>
    <property type="match status" value="1"/>
</dbReference>
<evidence type="ECO:0000259" key="25">
    <source>
        <dbReference type="PROSITE" id="PS50011"/>
    </source>
</evidence>
<dbReference type="Gene3D" id="1.10.510.10">
    <property type="entry name" value="Transferase(Phosphotransferase) domain 1"/>
    <property type="match status" value="1"/>
</dbReference>
<dbReference type="PROSITE" id="PS00107">
    <property type="entry name" value="PROTEIN_KINASE_ATP"/>
    <property type="match status" value="1"/>
</dbReference>
<dbReference type="Pfam" id="PF00139">
    <property type="entry name" value="Lectin_legB"/>
    <property type="match status" value="1"/>
</dbReference>
<reference evidence="26 27" key="1">
    <citation type="submission" date="2024-01" db="EMBL/GenBank/DDBJ databases">
        <title>Genome assemblies of Stephania.</title>
        <authorList>
            <person name="Yang L."/>
        </authorList>
    </citation>
    <scope>NUCLEOTIDE SEQUENCE [LARGE SCALE GENOMIC DNA]</scope>
    <source>
        <strain evidence="26">YNDBR</strain>
        <tissue evidence="26">Leaf</tissue>
    </source>
</reference>
<evidence type="ECO:0000256" key="8">
    <source>
        <dbReference type="ARBA" id="ARBA00022692"/>
    </source>
</evidence>
<keyword evidence="6" id="KW-0723">Serine/threonine-protein kinase</keyword>
<dbReference type="EC" id="2.7.11.1" evidence="4"/>
<comment type="subunit">
    <text evidence="21">Interacts with ABCG40.</text>
</comment>
<keyword evidence="17" id="KW-0675">Receptor</keyword>
<feature type="chain" id="PRO_5042859674" description="non-specific serine/threonine protein kinase" evidence="24">
    <location>
        <begin position="23"/>
        <end position="679"/>
    </location>
</feature>
<evidence type="ECO:0000256" key="3">
    <source>
        <dbReference type="ARBA" id="ARBA00010217"/>
    </source>
</evidence>
<dbReference type="InterPro" id="IPR050528">
    <property type="entry name" value="L-type_Lectin-RKs"/>
</dbReference>
<keyword evidence="27" id="KW-1185">Reference proteome</keyword>
<keyword evidence="7" id="KW-0808">Transferase</keyword>
<keyword evidence="18" id="KW-0325">Glycoprotein</keyword>
<dbReference type="InterPro" id="IPR013320">
    <property type="entry name" value="ConA-like_dom_sf"/>
</dbReference>
<organism evidence="26 27">
    <name type="scientific">Stephania yunnanensis</name>
    <dbReference type="NCBI Taxonomy" id="152371"/>
    <lineage>
        <taxon>Eukaryota</taxon>
        <taxon>Viridiplantae</taxon>
        <taxon>Streptophyta</taxon>
        <taxon>Embryophyta</taxon>
        <taxon>Tracheophyta</taxon>
        <taxon>Spermatophyta</taxon>
        <taxon>Magnoliopsida</taxon>
        <taxon>Ranunculales</taxon>
        <taxon>Menispermaceae</taxon>
        <taxon>Menispermoideae</taxon>
        <taxon>Cissampelideae</taxon>
        <taxon>Stephania</taxon>
    </lineage>
</organism>
<evidence type="ECO:0000256" key="21">
    <source>
        <dbReference type="ARBA" id="ARBA00063357"/>
    </source>
</evidence>
<evidence type="ECO:0000313" key="27">
    <source>
        <dbReference type="Proteomes" id="UP001420932"/>
    </source>
</evidence>
<keyword evidence="15 23" id="KW-1133">Transmembrane helix</keyword>
<protein>
    <recommendedName>
        <fullName evidence="4">non-specific serine/threonine protein kinase</fullName>
        <ecNumber evidence="4">2.7.11.1</ecNumber>
    </recommendedName>
</protein>
<keyword evidence="12" id="KW-0418">Kinase</keyword>
<dbReference type="GO" id="GO:0002229">
    <property type="term" value="P:defense response to oomycetes"/>
    <property type="evidence" value="ECO:0007669"/>
    <property type="project" value="UniProtKB-ARBA"/>
</dbReference>
<dbReference type="GO" id="GO:0005886">
    <property type="term" value="C:plasma membrane"/>
    <property type="evidence" value="ECO:0007669"/>
    <property type="project" value="UniProtKB-SubCell"/>
</dbReference>
<keyword evidence="10" id="KW-0430">Lectin</keyword>
<dbReference type="GO" id="GO:0030246">
    <property type="term" value="F:carbohydrate binding"/>
    <property type="evidence" value="ECO:0007669"/>
    <property type="project" value="UniProtKB-KW"/>
</dbReference>
<keyword evidence="16 23" id="KW-0472">Membrane</keyword>
<keyword evidence="13" id="KW-0611">Plant defense</keyword>
<feature type="binding site" evidence="22">
    <location>
        <position position="371"/>
    </location>
    <ligand>
        <name>ATP</name>
        <dbReference type="ChEBI" id="CHEBI:30616"/>
    </ligand>
</feature>
<dbReference type="Gene3D" id="2.60.120.200">
    <property type="match status" value="1"/>
</dbReference>
<evidence type="ECO:0000256" key="24">
    <source>
        <dbReference type="SAM" id="SignalP"/>
    </source>
</evidence>
<dbReference type="SMART" id="SM00220">
    <property type="entry name" value="S_TKc"/>
    <property type="match status" value="1"/>
</dbReference>
<evidence type="ECO:0000256" key="4">
    <source>
        <dbReference type="ARBA" id="ARBA00012513"/>
    </source>
</evidence>
<evidence type="ECO:0000256" key="14">
    <source>
        <dbReference type="ARBA" id="ARBA00022840"/>
    </source>
</evidence>
<evidence type="ECO:0000256" key="9">
    <source>
        <dbReference type="ARBA" id="ARBA00022729"/>
    </source>
</evidence>
<evidence type="ECO:0000256" key="6">
    <source>
        <dbReference type="ARBA" id="ARBA00022527"/>
    </source>
</evidence>
<evidence type="ECO:0000256" key="22">
    <source>
        <dbReference type="PROSITE-ProRule" id="PRU10141"/>
    </source>
</evidence>
<evidence type="ECO:0000256" key="17">
    <source>
        <dbReference type="ARBA" id="ARBA00023170"/>
    </source>
</evidence>
<evidence type="ECO:0000256" key="18">
    <source>
        <dbReference type="ARBA" id="ARBA00023180"/>
    </source>
</evidence>
<proteinExistence type="inferred from homology"/>
<dbReference type="InterPro" id="IPR019825">
    <property type="entry name" value="Lectin_legB_Mn/Ca_BS"/>
</dbReference>
<evidence type="ECO:0000256" key="10">
    <source>
        <dbReference type="ARBA" id="ARBA00022734"/>
    </source>
</evidence>
<keyword evidence="9 24" id="KW-0732">Signal</keyword>
<dbReference type="GO" id="GO:0005524">
    <property type="term" value="F:ATP binding"/>
    <property type="evidence" value="ECO:0007669"/>
    <property type="project" value="UniProtKB-UniRule"/>
</dbReference>
<evidence type="ECO:0000256" key="23">
    <source>
        <dbReference type="SAM" id="Phobius"/>
    </source>
</evidence>
<comment type="similarity">
    <text evidence="2">In the N-terminal section; belongs to the leguminous lectin family.</text>
</comment>
<name>A0AAP0L388_9MAGN</name>
<dbReference type="SUPFAM" id="SSF56112">
    <property type="entry name" value="Protein kinase-like (PK-like)"/>
    <property type="match status" value="1"/>
</dbReference>
<dbReference type="InterPro" id="IPR008271">
    <property type="entry name" value="Ser/Thr_kinase_AS"/>
</dbReference>
<dbReference type="FunFam" id="2.60.120.200:FF:000103">
    <property type="entry name" value="L-type lectin-domain containing receptor kinase IX.1"/>
    <property type="match status" value="1"/>
</dbReference>
<sequence length="679" mass="75383">MESSASFLLIISIFSLLRIATPSTVFNFSSFSPNSPNITFSGDAFASGENVIQLTRNQADDNLLKSSGRAVYEMPIKLWDSKTRMVADFTTHFEFIIKGLDKMHYGDGLAFFIAPVGSTLPENATGQWLGLFNSSTNGLTSNKLVAVEFDTFKNDWDPDGNHVGINVNSIVSVTNRTWMTDIKAGQTGAAWIGYNSTTKNLFVYLSYKQELYNGVPSLSLSLDLTTILPEVVIVGFSASTGTSTELHKILSWDFVSNMGPIEERKSRHKKATWVVGFSISMALLVAIFSLFIIFRKISKKKKAKHQNVMVADISMDDTFVKGTGPRRFTYKELVSATNNFSDDGKLGQGGFGGVYKGILNAGTFNESVAVKRISRGSSQGKKEYVSEVTVISRLRHRNLVKLIGWCHEYCEFLLVYEYMPNGSLDTHLFGQQSLLTWAVRYKIALGLASALLYLHEEWEQCVVHRDIKSSNVMLDSGFNAKLGDFGLARMVDHELGSQTTVLAGTMGYLAPECVTIGKASKESDVYSFGVVALEIACGRKPIEPKSEASKVRLVEWVWDLYGRGRLLDAADERLDTDFDEKQMEYLMIVGLWCVHPDYKFRPSIRQVIQVLGFEAPLPIVPGKMPVPMYYAPPMDIRNLSYTSTEGSWCVKHQGKCYCGNCNTYSSRISSGASSTKSLL</sequence>
<dbReference type="Pfam" id="PF00069">
    <property type="entry name" value="Pkinase"/>
    <property type="match status" value="1"/>
</dbReference>
<dbReference type="Gene3D" id="3.30.200.20">
    <property type="entry name" value="Phosphorylase Kinase, domain 1"/>
    <property type="match status" value="1"/>
</dbReference>
<feature type="transmembrane region" description="Helical" evidence="23">
    <location>
        <begin position="273"/>
        <end position="294"/>
    </location>
</feature>
<keyword evidence="14 22" id="KW-0067">ATP-binding</keyword>
<evidence type="ECO:0000256" key="12">
    <source>
        <dbReference type="ARBA" id="ARBA00022777"/>
    </source>
</evidence>
<evidence type="ECO:0000256" key="16">
    <source>
        <dbReference type="ARBA" id="ARBA00023136"/>
    </source>
</evidence>
<dbReference type="AlphaFoldDB" id="A0AAP0L388"/>
<keyword evidence="5" id="KW-1003">Cell membrane</keyword>
<evidence type="ECO:0000313" key="26">
    <source>
        <dbReference type="EMBL" id="KAK9163441.1"/>
    </source>
</evidence>
<dbReference type="CDD" id="cd14066">
    <property type="entry name" value="STKc_IRAK"/>
    <property type="match status" value="1"/>
</dbReference>
<dbReference type="GO" id="GO:0004674">
    <property type="term" value="F:protein serine/threonine kinase activity"/>
    <property type="evidence" value="ECO:0007669"/>
    <property type="project" value="UniProtKB-KW"/>
</dbReference>
<dbReference type="Proteomes" id="UP001420932">
    <property type="component" value="Unassembled WGS sequence"/>
</dbReference>
<comment type="similarity">
    <text evidence="3">In the C-terminal section; belongs to the protein kinase superfamily. Ser/Thr protein kinase family.</text>
</comment>
<dbReference type="SUPFAM" id="SSF49899">
    <property type="entry name" value="Concanavalin A-like lectins/glucanases"/>
    <property type="match status" value="1"/>
</dbReference>
<dbReference type="GO" id="GO:0009626">
    <property type="term" value="P:plant-type hypersensitive response"/>
    <property type="evidence" value="ECO:0007669"/>
    <property type="project" value="UniProtKB-ARBA"/>
</dbReference>
<keyword evidence="8 23" id="KW-0812">Transmembrane</keyword>
<dbReference type="InterPro" id="IPR011009">
    <property type="entry name" value="Kinase-like_dom_sf"/>
</dbReference>
<evidence type="ECO:0000256" key="5">
    <source>
        <dbReference type="ARBA" id="ARBA00022475"/>
    </source>
</evidence>
<dbReference type="PANTHER" id="PTHR27007">
    <property type="match status" value="1"/>
</dbReference>
<dbReference type="PROSITE" id="PS00307">
    <property type="entry name" value="LECTIN_LEGUME_BETA"/>
    <property type="match status" value="1"/>
</dbReference>
<dbReference type="InterPro" id="IPR001220">
    <property type="entry name" value="Legume_lectin_dom"/>
</dbReference>
<dbReference type="PROSITE" id="PS50011">
    <property type="entry name" value="PROTEIN_KINASE_DOM"/>
    <property type="match status" value="1"/>
</dbReference>
<dbReference type="InterPro" id="IPR000719">
    <property type="entry name" value="Prot_kinase_dom"/>
</dbReference>
<evidence type="ECO:0000256" key="2">
    <source>
        <dbReference type="ARBA" id="ARBA00008536"/>
    </source>
</evidence>
<evidence type="ECO:0000256" key="11">
    <source>
        <dbReference type="ARBA" id="ARBA00022741"/>
    </source>
</evidence>
<comment type="caution">
    <text evidence="26">The sequence shown here is derived from an EMBL/GenBank/DDBJ whole genome shotgun (WGS) entry which is preliminary data.</text>
</comment>
<accession>A0AAP0L388</accession>
<evidence type="ECO:0000256" key="19">
    <source>
        <dbReference type="ARBA" id="ARBA00058054"/>
    </source>
</evidence>
<evidence type="ECO:0000256" key="20">
    <source>
        <dbReference type="ARBA" id="ARBA00058818"/>
    </source>
</evidence>